<protein>
    <submittedName>
        <fullName evidence="1">Uncharacterized protein</fullName>
    </submittedName>
</protein>
<keyword evidence="2" id="KW-1185">Reference proteome</keyword>
<proteinExistence type="predicted"/>
<organism evidence="1 2">
    <name type="scientific">Necator americanus</name>
    <name type="common">Human hookworm</name>
    <dbReference type="NCBI Taxonomy" id="51031"/>
    <lineage>
        <taxon>Eukaryota</taxon>
        <taxon>Metazoa</taxon>
        <taxon>Ecdysozoa</taxon>
        <taxon>Nematoda</taxon>
        <taxon>Chromadorea</taxon>
        <taxon>Rhabditida</taxon>
        <taxon>Rhabditina</taxon>
        <taxon>Rhabditomorpha</taxon>
        <taxon>Strongyloidea</taxon>
        <taxon>Ancylostomatidae</taxon>
        <taxon>Bunostominae</taxon>
        <taxon>Necator</taxon>
    </lineage>
</organism>
<dbReference type="AlphaFoldDB" id="W2TJW6"/>
<dbReference type="STRING" id="51031.W2TJW6"/>
<gene>
    <name evidence="1" type="ORF">NECAME_00270</name>
</gene>
<dbReference type="KEGG" id="nai:NECAME_00270"/>
<dbReference type="EMBL" id="KI658623">
    <property type="protein sequence ID" value="ETN81919.1"/>
    <property type="molecule type" value="Genomic_DNA"/>
</dbReference>
<dbReference type="OrthoDB" id="27435at2759"/>
<dbReference type="Proteomes" id="UP000053676">
    <property type="component" value="Unassembled WGS sequence"/>
</dbReference>
<name>W2TJW6_NECAM</name>
<accession>W2TJW6</accession>
<evidence type="ECO:0000313" key="2">
    <source>
        <dbReference type="Proteomes" id="UP000053676"/>
    </source>
</evidence>
<sequence length="145" mass="16866">MSSKKKQQVYSTCEKCGCTLLVQDVQRHNDVCSSPPEVWEMSFIKQRCLMKGFVVQLEKWEEFLPPNASGWLRRHSVFIHPQAMEILGVTPRQPVRVSTPFKEYVGVLWPCKEVLSIFVYQELFRVLSQFGRYGYSVRSNAPVTF</sequence>
<reference evidence="2" key="1">
    <citation type="journal article" date="2014" name="Nat. Genet.">
        <title>Genome of the human hookworm Necator americanus.</title>
        <authorList>
            <person name="Tang Y.T."/>
            <person name="Gao X."/>
            <person name="Rosa B.A."/>
            <person name="Abubucker S."/>
            <person name="Hallsworth-Pepin K."/>
            <person name="Martin J."/>
            <person name="Tyagi R."/>
            <person name="Heizer E."/>
            <person name="Zhang X."/>
            <person name="Bhonagiri-Palsikar V."/>
            <person name="Minx P."/>
            <person name="Warren W.C."/>
            <person name="Wang Q."/>
            <person name="Zhan B."/>
            <person name="Hotez P.J."/>
            <person name="Sternberg P.W."/>
            <person name="Dougall A."/>
            <person name="Gaze S.T."/>
            <person name="Mulvenna J."/>
            <person name="Sotillo J."/>
            <person name="Ranganathan S."/>
            <person name="Rabelo E.M."/>
            <person name="Wilson R.K."/>
            <person name="Felgner P.L."/>
            <person name="Bethony J."/>
            <person name="Hawdon J.M."/>
            <person name="Gasser R.B."/>
            <person name="Loukas A."/>
            <person name="Mitreva M."/>
        </authorList>
    </citation>
    <scope>NUCLEOTIDE SEQUENCE [LARGE SCALE GENOMIC DNA]</scope>
</reference>
<evidence type="ECO:0000313" key="1">
    <source>
        <dbReference type="EMBL" id="ETN81919.1"/>
    </source>
</evidence>